<dbReference type="Proteomes" id="UP000823904">
    <property type="component" value="Unassembled WGS sequence"/>
</dbReference>
<reference evidence="2" key="2">
    <citation type="submission" date="2021-04" db="EMBL/GenBank/DDBJ databases">
        <authorList>
            <person name="Gilroy R."/>
        </authorList>
    </citation>
    <scope>NUCLEOTIDE SEQUENCE</scope>
    <source>
        <strain evidence="2">ChiSjej3B21-8574</strain>
    </source>
</reference>
<sequence length="129" mass="13772">MTIVIGVIMAVAAMFFEGKSLVSIDVMTGILFAAPCAAFVIGVFWEKVSAKVAAASIFIGIASGIIAYLVIPDPNINYVIGNLCSLLIPIIVIVAGSLIGDYEFDFQKLFLMDGSVQAFLLSDFWQSVI</sequence>
<keyword evidence="1" id="KW-0472">Membrane</keyword>
<gene>
    <name evidence="2" type="ORF">H9754_09925</name>
</gene>
<feature type="transmembrane region" description="Helical" evidence="1">
    <location>
        <begin position="52"/>
        <end position="71"/>
    </location>
</feature>
<evidence type="ECO:0000313" key="2">
    <source>
        <dbReference type="EMBL" id="HJC50868.1"/>
    </source>
</evidence>
<proteinExistence type="predicted"/>
<dbReference type="InterPro" id="IPR038377">
    <property type="entry name" value="Na/Glc_symporter_sf"/>
</dbReference>
<dbReference type="Gene3D" id="1.20.1730.10">
    <property type="entry name" value="Sodium/glucose cotransporter"/>
    <property type="match status" value="1"/>
</dbReference>
<feature type="transmembrane region" description="Helical" evidence="1">
    <location>
        <begin position="26"/>
        <end position="45"/>
    </location>
</feature>
<dbReference type="AlphaFoldDB" id="A0A9D2PL50"/>
<dbReference type="EMBL" id="DWWD01000038">
    <property type="protein sequence ID" value="HJC50868.1"/>
    <property type="molecule type" value="Genomic_DNA"/>
</dbReference>
<keyword evidence="1" id="KW-0812">Transmembrane</keyword>
<comment type="caution">
    <text evidence="2">The sequence shown here is derived from an EMBL/GenBank/DDBJ whole genome shotgun (WGS) entry which is preliminary data.</text>
</comment>
<evidence type="ECO:0000313" key="3">
    <source>
        <dbReference type="Proteomes" id="UP000823904"/>
    </source>
</evidence>
<evidence type="ECO:0000256" key="1">
    <source>
        <dbReference type="SAM" id="Phobius"/>
    </source>
</evidence>
<protein>
    <submittedName>
        <fullName evidence="2">Uncharacterized protein</fullName>
    </submittedName>
</protein>
<reference evidence="2" key="1">
    <citation type="journal article" date="2021" name="PeerJ">
        <title>Extensive microbial diversity within the chicken gut microbiome revealed by metagenomics and culture.</title>
        <authorList>
            <person name="Gilroy R."/>
            <person name="Ravi A."/>
            <person name="Getino M."/>
            <person name="Pursley I."/>
            <person name="Horton D.L."/>
            <person name="Alikhan N.F."/>
            <person name="Baker D."/>
            <person name="Gharbi K."/>
            <person name="Hall N."/>
            <person name="Watson M."/>
            <person name="Adriaenssens E.M."/>
            <person name="Foster-Nyarko E."/>
            <person name="Jarju S."/>
            <person name="Secka A."/>
            <person name="Antonio M."/>
            <person name="Oren A."/>
            <person name="Chaudhuri R.R."/>
            <person name="La Ragione R."/>
            <person name="Hildebrand F."/>
            <person name="Pallen M.J."/>
        </authorList>
    </citation>
    <scope>NUCLEOTIDE SEQUENCE</scope>
    <source>
        <strain evidence="2">ChiSjej3B21-8574</strain>
    </source>
</reference>
<accession>A0A9D2PL50</accession>
<organism evidence="2 3">
    <name type="scientific">Candidatus Anaerostipes avistercoris</name>
    <dbReference type="NCBI Taxonomy" id="2838462"/>
    <lineage>
        <taxon>Bacteria</taxon>
        <taxon>Bacillati</taxon>
        <taxon>Bacillota</taxon>
        <taxon>Clostridia</taxon>
        <taxon>Lachnospirales</taxon>
        <taxon>Lachnospiraceae</taxon>
        <taxon>Anaerostipes</taxon>
    </lineage>
</organism>
<name>A0A9D2PL50_9FIRM</name>
<keyword evidence="1" id="KW-1133">Transmembrane helix</keyword>
<feature type="transmembrane region" description="Helical" evidence="1">
    <location>
        <begin position="77"/>
        <end position="99"/>
    </location>
</feature>